<protein>
    <submittedName>
        <fullName evidence="1">Uncharacterized protein</fullName>
    </submittedName>
</protein>
<gene>
    <name evidence="1" type="ORF">Aci011_162</name>
</gene>
<keyword evidence="2" id="KW-1185">Reference proteome</keyword>
<name>A0A386KIY6_9CAUD</name>
<accession>A0A386KIY6</accession>
<reference evidence="1 2" key="1">
    <citation type="submission" date="2018-08" db="EMBL/GenBank/DDBJ databases">
        <title>Complete genome sequence of five Acinetobacter baumannii phages from Abidjan, Cote d'Ivoire.</title>
        <authorList>
            <person name="Essoh C."/>
            <person name="Vernadet J.-P."/>
            <person name="Vergnaud G."/>
            <person name="Resch G."/>
            <person name="Pourcel C."/>
        </authorList>
    </citation>
    <scope>NUCLEOTIDE SEQUENCE [LARGE SCALE GENOMIC DNA]</scope>
</reference>
<dbReference type="Proteomes" id="UP000267500">
    <property type="component" value="Segment"/>
</dbReference>
<organism evidence="1 2">
    <name type="scientific">Acinetobacter phage vB_AbaM_B09_Aci01-1</name>
    <dbReference type="NCBI Taxonomy" id="2315466"/>
    <lineage>
        <taxon>Viruses</taxon>
        <taxon>Duplodnaviria</taxon>
        <taxon>Heunggongvirae</taxon>
        <taxon>Uroviricota</taxon>
        <taxon>Caudoviricetes</taxon>
        <taxon>Saclayvirus</taxon>
        <taxon>Saclayvirus Aci011</taxon>
    </lineage>
</organism>
<sequence length="131" mass="14501">MDKSELINLAAGVALSFLGNNAEAPQGDGFVKVYNDANESMFVLKTRESLVGGAWMKTATVKSVFKQYPNIGTKVEGSYLVNCENRQYTIDSVMKVNSSGKVLDVQHATFRTWYKADDQALENMIDFVCES</sequence>
<dbReference type="EMBL" id="MH800198">
    <property type="protein sequence ID" value="AYD85605.1"/>
    <property type="molecule type" value="Genomic_DNA"/>
</dbReference>
<evidence type="ECO:0000313" key="1">
    <source>
        <dbReference type="EMBL" id="AYD85605.1"/>
    </source>
</evidence>
<proteinExistence type="predicted"/>
<evidence type="ECO:0000313" key="2">
    <source>
        <dbReference type="Proteomes" id="UP000267500"/>
    </source>
</evidence>